<dbReference type="InterPro" id="IPR012910">
    <property type="entry name" value="Plug_dom"/>
</dbReference>
<dbReference type="GO" id="GO:0044718">
    <property type="term" value="P:siderophore transmembrane transport"/>
    <property type="evidence" value="ECO:0007669"/>
    <property type="project" value="TreeGrafter"/>
</dbReference>
<comment type="similarity">
    <text evidence="10 11">Belongs to the TonB-dependent receptor family.</text>
</comment>
<dbReference type="Proteomes" id="UP000665020">
    <property type="component" value="Chromosome"/>
</dbReference>
<dbReference type="Pfam" id="PF07715">
    <property type="entry name" value="Plug"/>
    <property type="match status" value="1"/>
</dbReference>
<keyword evidence="9 10" id="KW-0998">Cell outer membrane</keyword>
<dbReference type="Gene3D" id="2.40.170.20">
    <property type="entry name" value="TonB-dependent receptor, beta-barrel domain"/>
    <property type="match status" value="1"/>
</dbReference>
<keyword evidence="6 11" id="KW-0798">TonB box</keyword>
<dbReference type="GO" id="GO:0009279">
    <property type="term" value="C:cell outer membrane"/>
    <property type="evidence" value="ECO:0007669"/>
    <property type="project" value="UniProtKB-SubCell"/>
</dbReference>
<keyword evidence="7 10" id="KW-0472">Membrane</keyword>
<organism evidence="14 15">
    <name type="scientific">Iocasia fonsfrigidae</name>
    <dbReference type="NCBI Taxonomy" id="2682810"/>
    <lineage>
        <taxon>Bacteria</taxon>
        <taxon>Bacillati</taxon>
        <taxon>Bacillota</taxon>
        <taxon>Clostridia</taxon>
        <taxon>Halanaerobiales</taxon>
        <taxon>Halanaerobiaceae</taxon>
        <taxon>Iocasia</taxon>
    </lineage>
</organism>
<evidence type="ECO:0000256" key="6">
    <source>
        <dbReference type="ARBA" id="ARBA00023077"/>
    </source>
</evidence>
<dbReference type="PROSITE" id="PS52016">
    <property type="entry name" value="TONB_DEPENDENT_REC_3"/>
    <property type="match status" value="1"/>
</dbReference>
<keyword evidence="2 10" id="KW-0813">Transport</keyword>
<evidence type="ECO:0000256" key="4">
    <source>
        <dbReference type="ARBA" id="ARBA00022692"/>
    </source>
</evidence>
<evidence type="ECO:0000256" key="2">
    <source>
        <dbReference type="ARBA" id="ARBA00022448"/>
    </source>
</evidence>
<proteinExistence type="inferred from homology"/>
<dbReference type="EMBL" id="CP046640">
    <property type="protein sequence ID" value="QTL98819.1"/>
    <property type="molecule type" value="Genomic_DNA"/>
</dbReference>
<feature type="domain" description="TonB-dependent receptor plug" evidence="13">
    <location>
        <begin position="59"/>
        <end position="164"/>
    </location>
</feature>
<evidence type="ECO:0000259" key="13">
    <source>
        <dbReference type="Pfam" id="PF07715"/>
    </source>
</evidence>
<evidence type="ECO:0000256" key="5">
    <source>
        <dbReference type="ARBA" id="ARBA00022729"/>
    </source>
</evidence>
<dbReference type="SUPFAM" id="SSF56935">
    <property type="entry name" value="Porins"/>
    <property type="match status" value="1"/>
</dbReference>
<name>A0A8A7KH26_9FIRM</name>
<evidence type="ECO:0000256" key="9">
    <source>
        <dbReference type="ARBA" id="ARBA00023237"/>
    </source>
</evidence>
<evidence type="ECO:0000256" key="10">
    <source>
        <dbReference type="PROSITE-ProRule" id="PRU01360"/>
    </source>
</evidence>
<dbReference type="AlphaFoldDB" id="A0A8A7KH26"/>
<evidence type="ECO:0000256" key="7">
    <source>
        <dbReference type="ARBA" id="ARBA00023136"/>
    </source>
</evidence>
<evidence type="ECO:0000256" key="1">
    <source>
        <dbReference type="ARBA" id="ARBA00004571"/>
    </source>
</evidence>
<dbReference type="Pfam" id="PF00593">
    <property type="entry name" value="TonB_dep_Rec_b-barrel"/>
    <property type="match status" value="1"/>
</dbReference>
<evidence type="ECO:0000313" key="14">
    <source>
        <dbReference type="EMBL" id="QTL98819.1"/>
    </source>
</evidence>
<dbReference type="InterPro" id="IPR037066">
    <property type="entry name" value="Plug_dom_sf"/>
</dbReference>
<dbReference type="InterPro" id="IPR000531">
    <property type="entry name" value="Beta-barrel_TonB"/>
</dbReference>
<dbReference type="Gene3D" id="2.170.130.10">
    <property type="entry name" value="TonB-dependent receptor, plug domain"/>
    <property type="match status" value="1"/>
</dbReference>
<dbReference type="PANTHER" id="PTHR30069:SF29">
    <property type="entry name" value="HEMOGLOBIN AND HEMOGLOBIN-HAPTOGLOBIN-BINDING PROTEIN 1-RELATED"/>
    <property type="match status" value="1"/>
</dbReference>
<accession>A0A8A7KH26</accession>
<keyword evidence="3 10" id="KW-1134">Transmembrane beta strand</keyword>
<evidence type="ECO:0000313" key="15">
    <source>
        <dbReference type="Proteomes" id="UP000665020"/>
    </source>
</evidence>
<keyword evidence="4 10" id="KW-0812">Transmembrane</keyword>
<dbReference type="InterPro" id="IPR039426">
    <property type="entry name" value="TonB-dep_rcpt-like"/>
</dbReference>
<dbReference type="InterPro" id="IPR036942">
    <property type="entry name" value="Beta-barrel_TonB_sf"/>
</dbReference>
<sequence>MILSLKEMEKMNRKVAVFLFFLLIINVVVPVVMAEEIDKENILTLDEVIVTASKYQEKLSEAAVSIEVINQEEIERKNVSDAGELLKGIPGINFEYRSLNGSKQVSIRGANTNQVLVLIDGQPSNWAKNNIGNLAKIPAEQIERIEIVKSPASALYGANALGGVINIITKSGSQEPITNVKLAYGSYDMREYYLGHSGRTNKLGYNIMVKKRETDGYAEDGSDKLKQSNIFTKFNYQLDQFSKINISLRYTDMDTDINDYNANEPYHNDEDFNLNLQWKKQTDSNEHSVVVYHNQHDNTDFKKDKEHNTRDLGINYDHTNYYQQHIITYGLEFVQSEIDSDTYLKHDNLNQALFIQDAFKINDRLKFNLGCRYDNHEEYGSEFSPKLGTVYNFNSRVNWYTAVGKAYRAPSYSELYLPQSKMSSAYYVGNPDLDPEIAIVYETGLRYLDKGLKTELSLFKRDVDDLIDYLTTYEYIDGKYSKVKTKTNINSVRITGFEVSLLKELNDSFSTNFNYTYLDARDEENDEQLDGKPYHTANLGLAYQEQDISSSVDCRFVGSKADGSEMIDAYFVVDWSLSKEIVKDTDLSLKINNLLDREYTTNGTSEMPGRNYVIELSKRF</sequence>
<keyword evidence="15" id="KW-1185">Reference proteome</keyword>
<comment type="subcellular location">
    <subcellularLocation>
        <location evidence="1 10">Cell outer membrane</location>
        <topology evidence="1 10">Multi-pass membrane protein</topology>
    </subcellularLocation>
</comment>
<dbReference type="KEGG" id="ifn:GM661_13025"/>
<reference evidence="14" key="1">
    <citation type="submission" date="2019-12" db="EMBL/GenBank/DDBJ databases">
        <authorList>
            <person name="zhang j."/>
            <person name="sun C.M."/>
        </authorList>
    </citation>
    <scope>NUCLEOTIDE SEQUENCE</scope>
    <source>
        <strain evidence="14">NS-1</strain>
    </source>
</reference>
<protein>
    <submittedName>
        <fullName evidence="14">TonB-dependent receptor</fullName>
    </submittedName>
</protein>
<evidence type="ECO:0000256" key="11">
    <source>
        <dbReference type="RuleBase" id="RU003357"/>
    </source>
</evidence>
<evidence type="ECO:0000259" key="12">
    <source>
        <dbReference type="Pfam" id="PF00593"/>
    </source>
</evidence>
<dbReference type="PANTHER" id="PTHR30069">
    <property type="entry name" value="TONB-DEPENDENT OUTER MEMBRANE RECEPTOR"/>
    <property type="match status" value="1"/>
</dbReference>
<feature type="domain" description="TonB-dependent receptor-like beta-barrel" evidence="12">
    <location>
        <begin position="185"/>
        <end position="594"/>
    </location>
</feature>
<evidence type="ECO:0000256" key="8">
    <source>
        <dbReference type="ARBA" id="ARBA00023170"/>
    </source>
</evidence>
<keyword evidence="5" id="KW-0732">Signal</keyword>
<dbReference type="GO" id="GO:0015344">
    <property type="term" value="F:siderophore uptake transmembrane transporter activity"/>
    <property type="evidence" value="ECO:0007669"/>
    <property type="project" value="TreeGrafter"/>
</dbReference>
<gene>
    <name evidence="14" type="ORF">GM661_13025</name>
</gene>
<dbReference type="CDD" id="cd01347">
    <property type="entry name" value="ligand_gated_channel"/>
    <property type="match status" value="1"/>
</dbReference>
<evidence type="ECO:0000256" key="3">
    <source>
        <dbReference type="ARBA" id="ARBA00022452"/>
    </source>
</evidence>
<keyword evidence="8 14" id="KW-0675">Receptor</keyword>